<keyword evidence="3 9" id="KW-0547">Nucleotide-binding</keyword>
<dbReference type="GO" id="GO:0005047">
    <property type="term" value="F:signal recognition particle binding"/>
    <property type="evidence" value="ECO:0007669"/>
    <property type="project" value="TreeGrafter"/>
</dbReference>
<evidence type="ECO:0000256" key="6">
    <source>
        <dbReference type="ARBA" id="ARBA00023136"/>
    </source>
</evidence>
<dbReference type="Pfam" id="PF02881">
    <property type="entry name" value="SRP54_N"/>
    <property type="match status" value="1"/>
</dbReference>
<comment type="function">
    <text evidence="9">Involved in targeting and insertion of nascent membrane proteins into the cytoplasmic membrane. Acts as a receptor for the complex formed by the signal recognition particle (SRP) and the ribosome-nascent chain (RNC).</text>
</comment>
<comment type="catalytic activity">
    <reaction evidence="8 9">
        <text>GTP + H2O = GDP + phosphate + H(+)</text>
        <dbReference type="Rhea" id="RHEA:19669"/>
        <dbReference type="ChEBI" id="CHEBI:15377"/>
        <dbReference type="ChEBI" id="CHEBI:15378"/>
        <dbReference type="ChEBI" id="CHEBI:37565"/>
        <dbReference type="ChEBI" id="CHEBI:43474"/>
        <dbReference type="ChEBI" id="CHEBI:58189"/>
        <dbReference type="EC" id="3.6.5.4"/>
    </reaction>
</comment>
<keyword evidence="6 9" id="KW-0472">Membrane</keyword>
<dbReference type="InterPro" id="IPR000897">
    <property type="entry name" value="SRP54_GTPase_dom"/>
</dbReference>
<reference evidence="12" key="1">
    <citation type="submission" date="2012-09" db="EMBL/GenBank/DDBJ databases">
        <authorList>
            <person name="Weinstock G."/>
            <person name="Sodergren E."/>
            <person name="Clifton S."/>
            <person name="Fulton L."/>
            <person name="Fulton B."/>
            <person name="Courtney L."/>
            <person name="Fronick C."/>
            <person name="Harrison M."/>
            <person name="Strong C."/>
            <person name="Farmer C."/>
            <person name="Delehaunty K."/>
            <person name="Markovic C."/>
            <person name="Hall O."/>
            <person name="Minx P."/>
            <person name="Tomlinson C."/>
            <person name="Mitreva M."/>
            <person name="Nelson J."/>
            <person name="Hou S."/>
            <person name="Wollam A."/>
            <person name="Pepin K.H."/>
            <person name="Johnson M."/>
            <person name="Bhonagiri V."/>
            <person name="Nash W.E."/>
            <person name="Suruliraj S."/>
            <person name="Warren W."/>
            <person name="Chinwalla A."/>
            <person name="Mardis E.R."/>
            <person name="Wilson R.K."/>
        </authorList>
    </citation>
    <scope>NUCLEOTIDE SEQUENCE [LARGE SCALE GENOMIC DNA]</scope>
    <source>
        <strain evidence="12">OS1</strain>
    </source>
</reference>
<evidence type="ECO:0000256" key="2">
    <source>
        <dbReference type="ARBA" id="ARBA00022490"/>
    </source>
</evidence>
<dbReference type="SMART" id="SM00962">
    <property type="entry name" value="SRP54"/>
    <property type="match status" value="1"/>
</dbReference>
<dbReference type="AlphaFoldDB" id="A0A0T5XCK8"/>
<dbReference type="EC" id="3.6.5.4" evidence="9"/>
<dbReference type="InterPro" id="IPR003593">
    <property type="entry name" value="AAA+_ATPase"/>
</dbReference>
<dbReference type="InterPro" id="IPR027417">
    <property type="entry name" value="P-loop_NTPase"/>
</dbReference>
<evidence type="ECO:0000256" key="9">
    <source>
        <dbReference type="HAMAP-Rule" id="MF_00920"/>
    </source>
</evidence>
<keyword evidence="1 9" id="KW-1003">Cell membrane</keyword>
<dbReference type="SUPFAM" id="SSF47364">
    <property type="entry name" value="Domain of the SRP/SRP receptor G-proteins"/>
    <property type="match status" value="1"/>
</dbReference>
<protein>
    <recommendedName>
        <fullName evidence="9">Signal recognition particle receptor FtsY</fullName>
        <shortName evidence="9">SRP receptor</shortName>
        <ecNumber evidence="9">3.6.5.4</ecNumber>
    </recommendedName>
</protein>
<proteinExistence type="inferred from homology"/>
<dbReference type="GO" id="GO:0006614">
    <property type="term" value="P:SRP-dependent cotranslational protein targeting to membrane"/>
    <property type="evidence" value="ECO:0007669"/>
    <property type="project" value="InterPro"/>
</dbReference>
<keyword evidence="2 9" id="KW-0963">Cytoplasm</keyword>
<comment type="caution">
    <text evidence="11">The sequence shown here is derived from an EMBL/GenBank/DDBJ whole genome shotgun (WGS) entry which is preliminary data.</text>
</comment>
<dbReference type="GO" id="GO:0005737">
    <property type="term" value="C:cytoplasm"/>
    <property type="evidence" value="ECO:0007669"/>
    <property type="project" value="UniProtKB-SubCell"/>
</dbReference>
<dbReference type="FunFam" id="3.40.50.300:FF:000053">
    <property type="entry name" value="Signal recognition particle receptor FtsY"/>
    <property type="match status" value="1"/>
</dbReference>
<evidence type="ECO:0000256" key="8">
    <source>
        <dbReference type="ARBA" id="ARBA00048027"/>
    </source>
</evidence>
<feature type="domain" description="SRP54-type proteins GTP-binding" evidence="10">
    <location>
        <begin position="278"/>
        <end position="291"/>
    </location>
</feature>
<dbReference type="HAMAP" id="MF_00920">
    <property type="entry name" value="FtsY"/>
    <property type="match status" value="1"/>
</dbReference>
<feature type="binding site" evidence="9">
    <location>
        <begin position="111"/>
        <end position="118"/>
    </location>
    <ligand>
        <name>GTP</name>
        <dbReference type="ChEBI" id="CHEBI:37565"/>
    </ligand>
</feature>
<gene>
    <name evidence="9" type="primary">ftsY</name>
    <name evidence="11" type="ORF">HMPREF1705_03234</name>
</gene>
<feature type="binding site" evidence="9">
    <location>
        <begin position="193"/>
        <end position="197"/>
    </location>
    <ligand>
        <name>GTP</name>
        <dbReference type="ChEBI" id="CHEBI:37565"/>
    </ligand>
</feature>
<keyword evidence="5 9" id="KW-0342">GTP-binding</keyword>
<evidence type="ECO:0000256" key="7">
    <source>
        <dbReference type="ARBA" id="ARBA00023170"/>
    </source>
</evidence>
<accession>A0A0T5XCK8</accession>
<evidence type="ECO:0000256" key="1">
    <source>
        <dbReference type="ARBA" id="ARBA00022475"/>
    </source>
</evidence>
<dbReference type="SUPFAM" id="SSF52540">
    <property type="entry name" value="P-loop containing nucleoside triphosphate hydrolases"/>
    <property type="match status" value="1"/>
</dbReference>
<keyword evidence="12" id="KW-1185">Reference proteome</keyword>
<comment type="similarity">
    <text evidence="9">Belongs to the GTP-binding SRP family. FtsY subfamily.</text>
</comment>
<dbReference type="eggNOG" id="COG0552">
    <property type="taxonomic scope" value="Bacteria"/>
</dbReference>
<evidence type="ECO:0000313" key="11">
    <source>
        <dbReference type="EMBL" id="KRT35972.1"/>
    </source>
</evidence>
<comment type="subunit">
    <text evidence="9">Part of the signal recognition particle protein translocation system, which is composed of SRP and FtsY.</text>
</comment>
<evidence type="ECO:0000256" key="4">
    <source>
        <dbReference type="ARBA" id="ARBA00022801"/>
    </source>
</evidence>
<dbReference type="EMBL" id="ACJX03000001">
    <property type="protein sequence ID" value="KRT35972.1"/>
    <property type="molecule type" value="Genomic_DNA"/>
</dbReference>
<comment type="subcellular location">
    <subcellularLocation>
        <location evidence="9">Cell membrane</location>
        <topology evidence="9">Peripheral membrane protein</topology>
        <orientation evidence="9">Cytoplasmic side</orientation>
    </subcellularLocation>
    <subcellularLocation>
        <location evidence="9">Cytoplasm</location>
    </subcellularLocation>
</comment>
<dbReference type="Gene3D" id="1.20.120.140">
    <property type="entry name" value="Signal recognition particle SRP54, nucleotide-binding domain"/>
    <property type="match status" value="1"/>
</dbReference>
<dbReference type="Proteomes" id="UP000005273">
    <property type="component" value="Unassembled WGS sequence"/>
</dbReference>
<organism evidence="11 12">
    <name type="scientific">Acetomicrobium hydrogeniformans ATCC BAA-1850</name>
    <dbReference type="NCBI Taxonomy" id="592015"/>
    <lineage>
        <taxon>Bacteria</taxon>
        <taxon>Thermotogati</taxon>
        <taxon>Synergistota</taxon>
        <taxon>Synergistia</taxon>
        <taxon>Synergistales</taxon>
        <taxon>Acetomicrobiaceae</taxon>
        <taxon>Acetomicrobium</taxon>
    </lineage>
</organism>
<dbReference type="SMART" id="SM00963">
    <property type="entry name" value="SRP54_N"/>
    <property type="match status" value="1"/>
</dbReference>
<evidence type="ECO:0000256" key="3">
    <source>
        <dbReference type="ARBA" id="ARBA00022741"/>
    </source>
</evidence>
<dbReference type="InterPro" id="IPR036225">
    <property type="entry name" value="SRP/SRP_N"/>
</dbReference>
<dbReference type="STRING" id="592015.HMPREF1705_03234"/>
<evidence type="ECO:0000313" key="12">
    <source>
        <dbReference type="Proteomes" id="UP000005273"/>
    </source>
</evidence>
<dbReference type="InterPro" id="IPR004390">
    <property type="entry name" value="SR_rcpt_FtsY"/>
</dbReference>
<evidence type="ECO:0000256" key="5">
    <source>
        <dbReference type="ARBA" id="ARBA00023134"/>
    </source>
</evidence>
<dbReference type="SMART" id="SM00382">
    <property type="entry name" value="AAA"/>
    <property type="match status" value="1"/>
</dbReference>
<dbReference type="GO" id="GO:0005886">
    <property type="term" value="C:plasma membrane"/>
    <property type="evidence" value="ECO:0007669"/>
    <property type="project" value="UniProtKB-SubCell"/>
</dbReference>
<dbReference type="OrthoDB" id="9804720at2"/>
<dbReference type="Gene3D" id="3.40.50.300">
    <property type="entry name" value="P-loop containing nucleotide triphosphate hydrolases"/>
    <property type="match status" value="1"/>
</dbReference>
<dbReference type="RefSeq" id="WP_083489968.1">
    <property type="nucleotide sequence ID" value="NZ_ACJX03000001.1"/>
</dbReference>
<dbReference type="InterPro" id="IPR013822">
    <property type="entry name" value="Signal_recog_particl_SRP54_hlx"/>
</dbReference>
<dbReference type="Pfam" id="PF00448">
    <property type="entry name" value="SRP54"/>
    <property type="match status" value="1"/>
</dbReference>
<dbReference type="PANTHER" id="PTHR43134">
    <property type="entry name" value="SIGNAL RECOGNITION PARTICLE RECEPTOR SUBUNIT ALPHA"/>
    <property type="match status" value="1"/>
</dbReference>
<sequence length="305" mass="33129">MMAFFDALKEKLQNVKKGWLGLGSLFAPDKKIDESFWDGLEEQLLLGDVGVDLTDELVAELRQEARKSNIKDASALKEKFVDLIVRKLEEIPGMGKPIETKNKPAVVLLVGVNGSGKTTTAAKLASKLASEGKKVLLAAADTYRAAAIDQLKVWGEKINVRVVAHDVGGDPAAVIYDAIESAVASDGDLVIADTAGRLHTKHNLMEELKKVKRVVERRLPDEPFESLLVLDAVMGQNAFYQAEVFNEALSLTGVILAKYDNTAKGGIILAVAQRMSLPIRYVGLGEGSEDLELFEPRSFVEALLS</sequence>
<dbReference type="GO" id="GO:0005525">
    <property type="term" value="F:GTP binding"/>
    <property type="evidence" value="ECO:0007669"/>
    <property type="project" value="UniProtKB-UniRule"/>
</dbReference>
<evidence type="ECO:0000259" key="10">
    <source>
        <dbReference type="PROSITE" id="PS00300"/>
    </source>
</evidence>
<keyword evidence="7 9" id="KW-0675">Receptor</keyword>
<dbReference type="GO" id="GO:0003924">
    <property type="term" value="F:GTPase activity"/>
    <property type="evidence" value="ECO:0007669"/>
    <property type="project" value="UniProtKB-UniRule"/>
</dbReference>
<dbReference type="InterPro" id="IPR042101">
    <property type="entry name" value="SRP54_N_sf"/>
</dbReference>
<dbReference type="PANTHER" id="PTHR43134:SF1">
    <property type="entry name" value="SIGNAL RECOGNITION PARTICLE RECEPTOR SUBUNIT ALPHA"/>
    <property type="match status" value="1"/>
</dbReference>
<name>A0A0T5XCK8_9BACT</name>
<dbReference type="PROSITE" id="PS00300">
    <property type="entry name" value="SRP54"/>
    <property type="match status" value="1"/>
</dbReference>
<comment type="caution">
    <text evidence="9">Lacks conserved residue(s) required for the propagation of feature annotation.</text>
</comment>
<keyword evidence="4 9" id="KW-0378">Hydrolase</keyword>
<dbReference type="NCBIfam" id="TIGR00064">
    <property type="entry name" value="ftsY"/>
    <property type="match status" value="1"/>
</dbReference>